<dbReference type="Gene3D" id="1.10.510.10">
    <property type="entry name" value="Transferase(Phosphotransferase) domain 1"/>
    <property type="match status" value="1"/>
</dbReference>
<dbReference type="InterPro" id="IPR000719">
    <property type="entry name" value="Prot_kinase_dom"/>
</dbReference>
<sequence>MRKDTSTTTTQSAELPIEVIIDTCNLNCSSSSSKENEETSTTTAQSTKLPIEVLTDICHLNNSNSSDLNKETSTTTALNKDTSIATAQSTEPPTEVTNSIVEQIYSSTAPGDFWSQLLHKDPNHVETANEEEAGTGFWRAPEVLQALRDGSDVKLAQSPAVDVYSLGMVCYEILIVLIPLQGHPLSNYELVLSGRQPELPDDVRPKMRELVHHCWHMDPRQRPDWDELKKIVA</sequence>
<reference evidence="3" key="1">
    <citation type="submission" date="2024-02" db="EMBL/GenBank/DDBJ databases">
        <authorList>
            <consortium name="ELIXIR-Norway"/>
            <consortium name="Elixir Norway"/>
        </authorList>
    </citation>
    <scope>NUCLEOTIDE SEQUENCE</scope>
</reference>
<feature type="domain" description="Protein kinase" evidence="2">
    <location>
        <begin position="1"/>
        <end position="233"/>
    </location>
</feature>
<dbReference type="Proteomes" id="UP001497444">
    <property type="component" value="Chromosome 6"/>
</dbReference>
<evidence type="ECO:0000256" key="1">
    <source>
        <dbReference type="SAM" id="MobiDB-lite"/>
    </source>
</evidence>
<keyword evidence="4" id="KW-1185">Reference proteome</keyword>
<dbReference type="EMBL" id="OZ020101">
    <property type="protein sequence ID" value="CAK9275316.1"/>
    <property type="molecule type" value="Genomic_DNA"/>
</dbReference>
<dbReference type="InterPro" id="IPR001245">
    <property type="entry name" value="Ser-Thr/Tyr_kinase_cat_dom"/>
</dbReference>
<protein>
    <recommendedName>
        <fullName evidence="2">Protein kinase domain-containing protein</fullName>
    </recommendedName>
</protein>
<organism evidence="3 4">
    <name type="scientific">Sphagnum jensenii</name>
    <dbReference type="NCBI Taxonomy" id="128206"/>
    <lineage>
        <taxon>Eukaryota</taxon>
        <taxon>Viridiplantae</taxon>
        <taxon>Streptophyta</taxon>
        <taxon>Embryophyta</taxon>
        <taxon>Bryophyta</taxon>
        <taxon>Sphagnophytina</taxon>
        <taxon>Sphagnopsida</taxon>
        <taxon>Sphagnales</taxon>
        <taxon>Sphagnaceae</taxon>
        <taxon>Sphagnum</taxon>
    </lineage>
</organism>
<evidence type="ECO:0000313" key="4">
    <source>
        <dbReference type="Proteomes" id="UP001497444"/>
    </source>
</evidence>
<evidence type="ECO:0000259" key="2">
    <source>
        <dbReference type="PROSITE" id="PS50011"/>
    </source>
</evidence>
<dbReference type="Pfam" id="PF07714">
    <property type="entry name" value="PK_Tyr_Ser-Thr"/>
    <property type="match status" value="1"/>
</dbReference>
<dbReference type="PANTHER" id="PTHR44329">
    <property type="entry name" value="SERINE/THREONINE-PROTEIN KINASE TNNI3K-RELATED"/>
    <property type="match status" value="1"/>
</dbReference>
<feature type="region of interest" description="Disordered" evidence="1">
    <location>
        <begin position="62"/>
        <end position="96"/>
    </location>
</feature>
<dbReference type="SUPFAM" id="SSF56112">
    <property type="entry name" value="Protein kinase-like (PK-like)"/>
    <property type="match status" value="1"/>
</dbReference>
<evidence type="ECO:0000313" key="3">
    <source>
        <dbReference type="EMBL" id="CAK9275316.1"/>
    </source>
</evidence>
<accession>A0ABP0X879</accession>
<name>A0ABP0X879_9BRYO</name>
<gene>
    <name evidence="3" type="ORF">CSSPJE1EN1_LOCUS20794</name>
</gene>
<dbReference type="InterPro" id="IPR011009">
    <property type="entry name" value="Kinase-like_dom_sf"/>
</dbReference>
<dbReference type="InterPro" id="IPR051681">
    <property type="entry name" value="Ser/Thr_Kinases-Pseudokinases"/>
</dbReference>
<dbReference type="PROSITE" id="PS50011">
    <property type="entry name" value="PROTEIN_KINASE_DOM"/>
    <property type="match status" value="1"/>
</dbReference>
<proteinExistence type="predicted"/>
<dbReference type="PANTHER" id="PTHR44329:SF260">
    <property type="entry name" value="PROTEIN KINASE DOMAIN-CONTAINING PROTEIN"/>
    <property type="match status" value="1"/>
</dbReference>